<dbReference type="Gene3D" id="1.10.10.60">
    <property type="entry name" value="Homeodomain-like"/>
    <property type="match status" value="1"/>
</dbReference>
<gene>
    <name evidence="5" type="ORF">O3P69_001330</name>
</gene>
<dbReference type="SMART" id="SM00389">
    <property type="entry name" value="HOX"/>
    <property type="match status" value="1"/>
</dbReference>
<evidence type="ECO:0000256" key="1">
    <source>
        <dbReference type="ARBA" id="ARBA00004123"/>
    </source>
</evidence>
<dbReference type="CDD" id="cd00086">
    <property type="entry name" value="homeodomain"/>
    <property type="match status" value="1"/>
</dbReference>
<accession>A0AAW0UQ46</accession>
<dbReference type="PANTHER" id="PTHR46892:SF3">
    <property type="entry name" value="VISUAL SYSTEM HOMEOBOX 2"/>
    <property type="match status" value="1"/>
</dbReference>
<dbReference type="PANTHER" id="PTHR46892">
    <property type="entry name" value="VISUAL SYSTEM HOMEOBOX 2"/>
    <property type="match status" value="1"/>
</dbReference>
<evidence type="ECO:0000313" key="5">
    <source>
        <dbReference type="EMBL" id="KAK8402160.1"/>
    </source>
</evidence>
<dbReference type="EMBL" id="JARAKH010000008">
    <property type="protein sequence ID" value="KAK8402160.1"/>
    <property type="molecule type" value="Genomic_DNA"/>
</dbReference>
<feature type="domain" description="Homeobox" evidence="4">
    <location>
        <begin position="25"/>
        <end position="72"/>
    </location>
</feature>
<keyword evidence="6" id="KW-1185">Reference proteome</keyword>
<organism evidence="5 6">
    <name type="scientific">Scylla paramamosain</name>
    <name type="common">Mud crab</name>
    <dbReference type="NCBI Taxonomy" id="85552"/>
    <lineage>
        <taxon>Eukaryota</taxon>
        <taxon>Metazoa</taxon>
        <taxon>Ecdysozoa</taxon>
        <taxon>Arthropoda</taxon>
        <taxon>Crustacea</taxon>
        <taxon>Multicrustacea</taxon>
        <taxon>Malacostraca</taxon>
        <taxon>Eumalacostraca</taxon>
        <taxon>Eucarida</taxon>
        <taxon>Decapoda</taxon>
        <taxon>Pleocyemata</taxon>
        <taxon>Brachyura</taxon>
        <taxon>Eubrachyura</taxon>
        <taxon>Portunoidea</taxon>
        <taxon>Portunidae</taxon>
        <taxon>Portuninae</taxon>
        <taxon>Scylla</taxon>
    </lineage>
</organism>
<evidence type="ECO:0000256" key="3">
    <source>
        <dbReference type="RuleBase" id="RU000682"/>
    </source>
</evidence>
<dbReference type="GO" id="GO:1990837">
    <property type="term" value="F:sequence-specific double-stranded DNA binding"/>
    <property type="evidence" value="ECO:0007669"/>
    <property type="project" value="TreeGrafter"/>
</dbReference>
<dbReference type="InterPro" id="IPR052294">
    <property type="entry name" value="VSX_homeobox_regulators"/>
</dbReference>
<sequence length="107" mass="12388">MGRGGWCGDAVVRSETRVETGRKREGRDREMTIFTSYQLEELEKAFKDAHYPDVYAREMLSLKLDLPEDRIQGIELTVSPPNNCTSYRGAAVNTLSSRHYRRHIRLQ</sequence>
<dbReference type="PROSITE" id="PS50071">
    <property type="entry name" value="HOMEOBOX_2"/>
    <property type="match status" value="1"/>
</dbReference>
<reference evidence="5 6" key="1">
    <citation type="submission" date="2023-03" db="EMBL/GenBank/DDBJ databases">
        <title>High-quality genome of Scylla paramamosain provides insights in environmental adaptation.</title>
        <authorList>
            <person name="Zhang L."/>
        </authorList>
    </citation>
    <scope>NUCLEOTIDE SEQUENCE [LARGE SCALE GENOMIC DNA]</scope>
    <source>
        <strain evidence="5">LZ_2023a</strain>
        <tissue evidence="5">Muscle</tissue>
    </source>
</reference>
<dbReference type="InterPro" id="IPR001356">
    <property type="entry name" value="HD"/>
</dbReference>
<protein>
    <recommendedName>
        <fullName evidence="4">Homeobox domain-containing protein</fullName>
    </recommendedName>
</protein>
<dbReference type="Proteomes" id="UP001487740">
    <property type="component" value="Unassembled WGS sequence"/>
</dbReference>
<keyword evidence="2 3" id="KW-0371">Homeobox</keyword>
<dbReference type="Pfam" id="PF00046">
    <property type="entry name" value="Homeodomain"/>
    <property type="match status" value="1"/>
</dbReference>
<evidence type="ECO:0000256" key="2">
    <source>
        <dbReference type="PROSITE-ProRule" id="PRU00108"/>
    </source>
</evidence>
<dbReference type="GO" id="GO:0005634">
    <property type="term" value="C:nucleus"/>
    <property type="evidence" value="ECO:0007669"/>
    <property type="project" value="UniProtKB-SubCell"/>
</dbReference>
<dbReference type="SUPFAM" id="SSF46689">
    <property type="entry name" value="Homeodomain-like"/>
    <property type="match status" value="1"/>
</dbReference>
<name>A0AAW0UQ46_SCYPA</name>
<comment type="caution">
    <text evidence="5">The sequence shown here is derived from an EMBL/GenBank/DDBJ whole genome shotgun (WGS) entry which is preliminary data.</text>
</comment>
<proteinExistence type="predicted"/>
<comment type="subcellular location">
    <subcellularLocation>
        <location evidence="1 2 3">Nucleus</location>
    </subcellularLocation>
</comment>
<dbReference type="GO" id="GO:0006357">
    <property type="term" value="P:regulation of transcription by RNA polymerase II"/>
    <property type="evidence" value="ECO:0007669"/>
    <property type="project" value="TreeGrafter"/>
</dbReference>
<evidence type="ECO:0000259" key="4">
    <source>
        <dbReference type="PROSITE" id="PS50071"/>
    </source>
</evidence>
<evidence type="ECO:0000313" key="6">
    <source>
        <dbReference type="Proteomes" id="UP001487740"/>
    </source>
</evidence>
<keyword evidence="2 3" id="KW-0238">DNA-binding</keyword>
<keyword evidence="2 3" id="KW-0539">Nucleus</keyword>
<feature type="DNA-binding region" description="Homeobox" evidence="2">
    <location>
        <begin position="27"/>
        <end position="73"/>
    </location>
</feature>
<dbReference type="InterPro" id="IPR009057">
    <property type="entry name" value="Homeodomain-like_sf"/>
</dbReference>
<dbReference type="AlphaFoldDB" id="A0AAW0UQ46"/>